<feature type="compositionally biased region" description="Basic and acidic residues" evidence="1">
    <location>
        <begin position="212"/>
        <end position="231"/>
    </location>
</feature>
<feature type="domain" description="Transcription factor CBF/NF-Y/archaeal histone" evidence="2">
    <location>
        <begin position="69"/>
        <end position="130"/>
    </location>
</feature>
<reference evidence="3" key="1">
    <citation type="submission" date="2022-07" db="EMBL/GenBank/DDBJ databases">
        <title>The genome of Lyophyllum shimeji provides insight into the initial evolution of ectomycorrhizal fungal genome.</title>
        <authorList>
            <person name="Kobayashi Y."/>
            <person name="Shibata T."/>
            <person name="Hirakawa H."/>
            <person name="Shigenobu S."/>
            <person name="Nishiyama T."/>
            <person name="Yamada A."/>
            <person name="Hasebe M."/>
            <person name="Kawaguchi M."/>
        </authorList>
    </citation>
    <scope>NUCLEOTIDE SEQUENCE</scope>
    <source>
        <strain evidence="3">AT787</strain>
    </source>
</reference>
<accession>A0A9P3PLJ0</accession>
<dbReference type="Pfam" id="PF00808">
    <property type="entry name" value="CBFD_NFYB_HMF"/>
    <property type="match status" value="1"/>
</dbReference>
<proteinExistence type="predicted"/>
<dbReference type="OrthoDB" id="636685at2759"/>
<protein>
    <submittedName>
        <fullName evidence="3">Histone-like transcription factor (CBF/NF-Y) and archaeal histone</fullName>
    </submittedName>
</protein>
<evidence type="ECO:0000259" key="2">
    <source>
        <dbReference type="Pfam" id="PF00808"/>
    </source>
</evidence>
<dbReference type="SUPFAM" id="SSF47113">
    <property type="entry name" value="Histone-fold"/>
    <property type="match status" value="1"/>
</dbReference>
<feature type="compositionally biased region" description="Low complexity" evidence="1">
    <location>
        <begin position="309"/>
        <end position="320"/>
    </location>
</feature>
<organism evidence="3 4">
    <name type="scientific">Lyophyllum shimeji</name>
    <name type="common">Hon-shimeji</name>
    <name type="synonym">Tricholoma shimeji</name>
    <dbReference type="NCBI Taxonomy" id="47721"/>
    <lineage>
        <taxon>Eukaryota</taxon>
        <taxon>Fungi</taxon>
        <taxon>Dikarya</taxon>
        <taxon>Basidiomycota</taxon>
        <taxon>Agaricomycotina</taxon>
        <taxon>Agaricomycetes</taxon>
        <taxon>Agaricomycetidae</taxon>
        <taxon>Agaricales</taxon>
        <taxon>Tricholomatineae</taxon>
        <taxon>Lyophyllaceae</taxon>
        <taxon>Lyophyllum</taxon>
    </lineage>
</organism>
<dbReference type="EMBL" id="BRPK01000005">
    <property type="protein sequence ID" value="GLB38542.1"/>
    <property type="molecule type" value="Genomic_DNA"/>
</dbReference>
<feature type="compositionally biased region" description="Polar residues" evidence="1">
    <location>
        <begin position="196"/>
        <end position="211"/>
    </location>
</feature>
<dbReference type="Gene3D" id="1.10.20.10">
    <property type="entry name" value="Histone, subunit A"/>
    <property type="match status" value="1"/>
</dbReference>
<dbReference type="GO" id="GO:0046982">
    <property type="term" value="F:protein heterodimerization activity"/>
    <property type="evidence" value="ECO:0007669"/>
    <property type="project" value="InterPro"/>
</dbReference>
<dbReference type="InterPro" id="IPR009072">
    <property type="entry name" value="Histone-fold"/>
</dbReference>
<sequence length="355" mass="37680">MAHTANGSVPLSYPPGDQPGFMSAPDMVESDVEDEVDQLESDSDTADTDADALNGMAGGGQRIPGHSLLPSLRLENIIQAEGVTGNLALSKEGLFILSVATEEFIQRMTQAGQLRASAEGRNTVNYSDMAATTQQYQEFMFLHDTIPAPVPLSEALLMRQAKEKESFDEDYGASTSTRPSTSMVASAAPAPKTTLKIRSTANGQSSSSTGSRQERRSESRTASSIHDHDAEAAYGDWTDARGAHPSPGPSISVPNGRISRSARASPLANGHSVDPSRSGTVTPHRSYEPSERASPNHYPQSQASSFAAPEEPQPQGWPGQYTGPASGFLQGPGGPFGRVAQNPGRTIYSQQHRAE</sequence>
<feature type="region of interest" description="Disordered" evidence="1">
    <location>
        <begin position="1"/>
        <end position="49"/>
    </location>
</feature>
<name>A0A9P3PLJ0_LYOSH</name>
<dbReference type="InterPro" id="IPR003958">
    <property type="entry name" value="CBFA_NFYB_domain"/>
</dbReference>
<evidence type="ECO:0000256" key="1">
    <source>
        <dbReference type="SAM" id="MobiDB-lite"/>
    </source>
</evidence>
<feature type="region of interest" description="Disordered" evidence="1">
    <location>
        <begin position="161"/>
        <end position="355"/>
    </location>
</feature>
<gene>
    <name evidence="3" type="ORF">LshimejAT787_0504070</name>
</gene>
<feature type="compositionally biased region" description="Acidic residues" evidence="1">
    <location>
        <begin position="28"/>
        <end position="49"/>
    </location>
</feature>
<dbReference type="Proteomes" id="UP001063166">
    <property type="component" value="Unassembled WGS sequence"/>
</dbReference>
<keyword evidence="4" id="KW-1185">Reference proteome</keyword>
<dbReference type="AlphaFoldDB" id="A0A9P3PLJ0"/>
<feature type="compositionally biased region" description="Polar residues" evidence="1">
    <location>
        <begin position="173"/>
        <end position="184"/>
    </location>
</feature>
<evidence type="ECO:0000313" key="3">
    <source>
        <dbReference type="EMBL" id="GLB38542.1"/>
    </source>
</evidence>
<evidence type="ECO:0000313" key="4">
    <source>
        <dbReference type="Proteomes" id="UP001063166"/>
    </source>
</evidence>
<feature type="compositionally biased region" description="Polar residues" evidence="1">
    <location>
        <begin position="343"/>
        <end position="355"/>
    </location>
</feature>
<comment type="caution">
    <text evidence="3">The sequence shown here is derived from an EMBL/GenBank/DDBJ whole genome shotgun (WGS) entry which is preliminary data.</text>
</comment>